<dbReference type="InParanoid" id="K5W7S6"/>
<dbReference type="PANTHER" id="PTHR22761:SF96">
    <property type="entry name" value="BCDNA.GH08385"/>
    <property type="match status" value="1"/>
</dbReference>
<feature type="compositionally biased region" description="Low complexity" evidence="2">
    <location>
        <begin position="239"/>
        <end position="251"/>
    </location>
</feature>
<dbReference type="EMBL" id="JH930472">
    <property type="protein sequence ID" value="EKM55225.1"/>
    <property type="molecule type" value="Genomic_DNA"/>
</dbReference>
<feature type="compositionally biased region" description="Polar residues" evidence="2">
    <location>
        <begin position="155"/>
        <end position="164"/>
    </location>
</feature>
<dbReference type="InterPro" id="IPR005024">
    <property type="entry name" value="Snf7_fam"/>
</dbReference>
<evidence type="ECO:0000256" key="2">
    <source>
        <dbReference type="SAM" id="MobiDB-lite"/>
    </source>
</evidence>
<dbReference type="PANTHER" id="PTHR22761">
    <property type="entry name" value="CHARGED MULTIVESICULAR BODY PROTEIN"/>
    <property type="match status" value="1"/>
</dbReference>
<dbReference type="GO" id="GO:0000815">
    <property type="term" value="C:ESCRT III complex"/>
    <property type="evidence" value="ECO:0007669"/>
    <property type="project" value="TreeGrafter"/>
</dbReference>
<feature type="domain" description="DUF7918" evidence="3">
    <location>
        <begin position="9"/>
        <end position="229"/>
    </location>
</feature>
<dbReference type="KEGG" id="pco:PHACADRAFT_161171"/>
<dbReference type="HOGENOM" id="CLU_386406_0_0_1"/>
<accession>K5W7S6</accession>
<dbReference type="Proteomes" id="UP000008370">
    <property type="component" value="Unassembled WGS sequence"/>
</dbReference>
<dbReference type="Gene3D" id="1.10.287.1060">
    <property type="entry name" value="ESAT-6-like"/>
    <property type="match status" value="1"/>
</dbReference>
<evidence type="ECO:0000259" key="3">
    <source>
        <dbReference type="Pfam" id="PF25534"/>
    </source>
</evidence>
<feature type="coiled-coil region" evidence="1">
    <location>
        <begin position="551"/>
        <end position="578"/>
    </location>
</feature>
<name>K5W7S6_PHACS</name>
<feature type="region of interest" description="Disordered" evidence="2">
    <location>
        <begin position="239"/>
        <end position="284"/>
    </location>
</feature>
<sequence>MLTARGFSAWITCEGQELIEFETVVDEGSHKVSCWIGCEVGKAFTVHWRDNGTGIDSAGYISLDGFLCSGRFLYGYGDASRGTLRVDKHVERPFMFARIESSKLQGPPANMKLSDKIITVRSSSPKLEQTGESDDASLDIKDLGTIALKIKQIKRTTPSHSPNSPQTPPNPVRTISSSTNHSFGANIAASLQHSQTWSFEPHDKSDPHAFITFVFRYRTRNFLLDQSIILHTPLSSPISSASPSLASTPRSPFSPQSARLGSTSPAVAPGQFDGPSRSQLQSLPTYQNTTSSRLKFLYSDFSSQRQSNPSSFTSNVEWWRRTLEAFVLNGWQSRSGTESNTPDRLVLHATGPVLTEEFRLEGAGRPLGLAAVIVSASVIYAINMKTELCQQKSYFPVTQFLSATQSIYDPGWLPYRIASFVVGKPLWWALQQLSIVGSDESYGSSGDSERWKKVKGDYVVLSLLERAAEAVLAKQESKSSVSLADSLYNFEGFKKAYADEALEGVALSDLDLKVLLKYVERDKKAIVRQGDAIKFVQGADHAEITTVDIGVLELKTAIDNLEVAVDHIQKQIDQRTEKASTALRQKRKEAALSHLRARKQYEDLLKKRLNSLDTLHATLVSVERAAGDVEILRSYESSTAALHAVLAHPSLQRTRIDETMDAMDLAQADAREIDDRIRMGADMVQTDAGVDDAELADELDALVKEVEDEKAAAQHAEVEEKLKEMTPQETDEQNKVSERA</sequence>
<dbReference type="Pfam" id="PF25534">
    <property type="entry name" value="DUF7918"/>
    <property type="match status" value="1"/>
</dbReference>
<dbReference type="GO" id="GO:0005771">
    <property type="term" value="C:multivesicular body"/>
    <property type="evidence" value="ECO:0007669"/>
    <property type="project" value="TreeGrafter"/>
</dbReference>
<keyword evidence="5" id="KW-1185">Reference proteome</keyword>
<keyword evidence="1" id="KW-0175">Coiled coil</keyword>
<evidence type="ECO:0000313" key="4">
    <source>
        <dbReference type="EMBL" id="EKM55225.1"/>
    </source>
</evidence>
<evidence type="ECO:0000256" key="1">
    <source>
        <dbReference type="SAM" id="Coils"/>
    </source>
</evidence>
<dbReference type="GO" id="GO:0032511">
    <property type="term" value="P:late endosome to vacuole transport via multivesicular body sorting pathway"/>
    <property type="evidence" value="ECO:0007669"/>
    <property type="project" value="TreeGrafter"/>
</dbReference>
<dbReference type="GO" id="GO:0009898">
    <property type="term" value="C:cytoplasmic side of plasma membrane"/>
    <property type="evidence" value="ECO:0007669"/>
    <property type="project" value="TreeGrafter"/>
</dbReference>
<proteinExistence type="predicted"/>
<dbReference type="STRING" id="650164.K5W7S6"/>
<dbReference type="GO" id="GO:0006900">
    <property type="term" value="P:vesicle budding from membrane"/>
    <property type="evidence" value="ECO:0007669"/>
    <property type="project" value="TreeGrafter"/>
</dbReference>
<reference evidence="4 5" key="1">
    <citation type="journal article" date="2012" name="BMC Genomics">
        <title>Comparative genomics of the white-rot fungi, Phanerochaete carnosa and P. chrysosporium, to elucidate the genetic basis of the distinct wood types they colonize.</title>
        <authorList>
            <person name="Suzuki H."/>
            <person name="MacDonald J."/>
            <person name="Syed K."/>
            <person name="Salamov A."/>
            <person name="Hori C."/>
            <person name="Aerts A."/>
            <person name="Henrissat B."/>
            <person name="Wiebenga A."/>
            <person name="vanKuyk P.A."/>
            <person name="Barry K."/>
            <person name="Lindquist E."/>
            <person name="LaButti K."/>
            <person name="Lapidus A."/>
            <person name="Lucas S."/>
            <person name="Coutinho P."/>
            <person name="Gong Y."/>
            <person name="Samejima M."/>
            <person name="Mahadevan R."/>
            <person name="Abou-Zaid M."/>
            <person name="de Vries R.P."/>
            <person name="Igarashi K."/>
            <person name="Yadav J.S."/>
            <person name="Grigoriev I.V."/>
            <person name="Master E.R."/>
        </authorList>
    </citation>
    <scope>NUCLEOTIDE SEQUENCE [LARGE SCALE GENOMIC DNA]</scope>
    <source>
        <strain evidence="4 5">HHB-10118-sp</strain>
    </source>
</reference>
<feature type="region of interest" description="Disordered" evidence="2">
    <location>
        <begin position="154"/>
        <end position="179"/>
    </location>
</feature>
<dbReference type="Pfam" id="PF03357">
    <property type="entry name" value="Snf7"/>
    <property type="match status" value="1"/>
</dbReference>
<dbReference type="InterPro" id="IPR057678">
    <property type="entry name" value="DUF7918"/>
</dbReference>
<feature type="region of interest" description="Disordered" evidence="2">
    <location>
        <begin position="710"/>
        <end position="740"/>
    </location>
</feature>
<evidence type="ECO:0000313" key="5">
    <source>
        <dbReference type="Proteomes" id="UP000008370"/>
    </source>
</evidence>
<dbReference type="AlphaFoldDB" id="K5W7S6"/>
<feature type="compositionally biased region" description="Polar residues" evidence="2">
    <location>
        <begin position="253"/>
        <end position="265"/>
    </location>
</feature>
<dbReference type="RefSeq" id="XP_007395560.1">
    <property type="nucleotide sequence ID" value="XM_007395498.1"/>
</dbReference>
<dbReference type="FunCoup" id="K5W7S6">
    <property type="interactions" value="50"/>
</dbReference>
<organism evidence="4 5">
    <name type="scientific">Phanerochaete carnosa (strain HHB-10118-sp)</name>
    <name type="common">White-rot fungus</name>
    <name type="synonym">Peniophora carnosa</name>
    <dbReference type="NCBI Taxonomy" id="650164"/>
    <lineage>
        <taxon>Eukaryota</taxon>
        <taxon>Fungi</taxon>
        <taxon>Dikarya</taxon>
        <taxon>Basidiomycota</taxon>
        <taxon>Agaricomycotina</taxon>
        <taxon>Agaricomycetes</taxon>
        <taxon>Polyporales</taxon>
        <taxon>Phanerochaetaceae</taxon>
        <taxon>Phanerochaete</taxon>
    </lineage>
</organism>
<dbReference type="GeneID" id="18909188"/>
<gene>
    <name evidence="4" type="ORF">PHACADRAFT_161171</name>
</gene>
<protein>
    <recommendedName>
        <fullName evidence="3">DUF7918 domain-containing protein</fullName>
    </recommendedName>
</protein>
<dbReference type="OrthoDB" id="10250120at2759"/>